<comment type="catalytic activity">
    <reaction evidence="4">
        <text>L-seryl-[protein] + ATP = O-phospho-L-seryl-[protein] + ADP + H(+)</text>
        <dbReference type="Rhea" id="RHEA:17989"/>
        <dbReference type="Rhea" id="RHEA-COMP:9863"/>
        <dbReference type="Rhea" id="RHEA-COMP:11604"/>
        <dbReference type="ChEBI" id="CHEBI:15378"/>
        <dbReference type="ChEBI" id="CHEBI:29999"/>
        <dbReference type="ChEBI" id="CHEBI:30616"/>
        <dbReference type="ChEBI" id="CHEBI:83421"/>
        <dbReference type="ChEBI" id="CHEBI:456216"/>
        <dbReference type="EC" id="2.7.11.1"/>
    </reaction>
</comment>
<feature type="compositionally biased region" description="Low complexity" evidence="5">
    <location>
        <begin position="824"/>
        <end position="841"/>
    </location>
</feature>
<reference evidence="8" key="1">
    <citation type="journal article" date="2014" name="Proc. Natl. Acad. Sci. U.S.A.">
        <title>Extensive sampling of basidiomycete genomes demonstrates inadequacy of the white-rot/brown-rot paradigm for wood decay fungi.</title>
        <authorList>
            <person name="Riley R."/>
            <person name="Salamov A.A."/>
            <person name="Brown D.W."/>
            <person name="Nagy L.G."/>
            <person name="Floudas D."/>
            <person name="Held B.W."/>
            <person name="Levasseur A."/>
            <person name="Lombard V."/>
            <person name="Morin E."/>
            <person name="Otillar R."/>
            <person name="Lindquist E.A."/>
            <person name="Sun H."/>
            <person name="LaButti K.M."/>
            <person name="Schmutz J."/>
            <person name="Jabbour D."/>
            <person name="Luo H."/>
            <person name="Baker S.E."/>
            <person name="Pisabarro A.G."/>
            <person name="Walton J.D."/>
            <person name="Blanchette R.A."/>
            <person name="Henrissat B."/>
            <person name="Martin F."/>
            <person name="Cullen D."/>
            <person name="Hibbett D.S."/>
            <person name="Grigoriev I.V."/>
        </authorList>
    </citation>
    <scope>NUCLEOTIDE SEQUENCE [LARGE SCALE GENOMIC DNA]</scope>
    <source>
        <strain evidence="8">CBS 339.88</strain>
    </source>
</reference>
<evidence type="ECO:0000256" key="5">
    <source>
        <dbReference type="SAM" id="MobiDB-lite"/>
    </source>
</evidence>
<dbReference type="InterPro" id="IPR050839">
    <property type="entry name" value="Rho-assoc_Ser/Thr_Kinase"/>
</dbReference>
<dbReference type="PANTHER" id="PTHR22988">
    <property type="entry name" value="MYOTONIC DYSTROPHY S/T KINASE-RELATED"/>
    <property type="match status" value="1"/>
</dbReference>
<dbReference type="GO" id="GO:0005524">
    <property type="term" value="F:ATP binding"/>
    <property type="evidence" value="ECO:0007669"/>
    <property type="project" value="InterPro"/>
</dbReference>
<evidence type="ECO:0000256" key="3">
    <source>
        <dbReference type="ARBA" id="ARBA00047899"/>
    </source>
</evidence>
<dbReference type="PANTHER" id="PTHR22988:SF71">
    <property type="entry name" value="CITRON RHO-INTERACTING KINASE"/>
    <property type="match status" value="1"/>
</dbReference>
<feature type="domain" description="Protein kinase" evidence="6">
    <location>
        <begin position="58"/>
        <end position="356"/>
    </location>
</feature>
<dbReference type="PROSITE" id="PS00108">
    <property type="entry name" value="PROTEIN_KINASE_ST"/>
    <property type="match status" value="1"/>
</dbReference>
<dbReference type="InterPro" id="IPR000719">
    <property type="entry name" value="Prot_kinase_dom"/>
</dbReference>
<dbReference type="HOGENOM" id="CLU_013540_0_0_1"/>
<dbReference type="Gene3D" id="1.10.510.10">
    <property type="entry name" value="Transferase(Phosphotransferase) domain 1"/>
    <property type="match status" value="1"/>
</dbReference>
<dbReference type="EMBL" id="KL142373">
    <property type="protein sequence ID" value="KDR79474.1"/>
    <property type="molecule type" value="Genomic_DNA"/>
</dbReference>
<feature type="region of interest" description="Disordered" evidence="5">
    <location>
        <begin position="854"/>
        <end position="883"/>
    </location>
</feature>
<dbReference type="PROSITE" id="PS50011">
    <property type="entry name" value="PROTEIN_KINASE_DOM"/>
    <property type="match status" value="1"/>
</dbReference>
<dbReference type="GO" id="GO:0005856">
    <property type="term" value="C:cytoskeleton"/>
    <property type="evidence" value="ECO:0007669"/>
    <property type="project" value="TreeGrafter"/>
</dbReference>
<dbReference type="AlphaFoldDB" id="A0A067THW8"/>
<protein>
    <recommendedName>
        <fullName evidence="6">Protein kinase domain-containing protein</fullName>
    </recommendedName>
</protein>
<proteinExistence type="inferred from homology"/>
<organism evidence="7 8">
    <name type="scientific">Galerina marginata (strain CBS 339.88)</name>
    <dbReference type="NCBI Taxonomy" id="685588"/>
    <lineage>
        <taxon>Eukaryota</taxon>
        <taxon>Fungi</taxon>
        <taxon>Dikarya</taxon>
        <taxon>Basidiomycota</taxon>
        <taxon>Agaricomycotina</taxon>
        <taxon>Agaricomycetes</taxon>
        <taxon>Agaricomycetidae</taxon>
        <taxon>Agaricales</taxon>
        <taxon>Agaricineae</taxon>
        <taxon>Strophariaceae</taxon>
        <taxon>Galerina</taxon>
    </lineage>
</organism>
<dbReference type="Pfam" id="PF00069">
    <property type="entry name" value="Pkinase"/>
    <property type="match status" value="1"/>
</dbReference>
<dbReference type="InterPro" id="IPR011009">
    <property type="entry name" value="Kinase-like_dom_sf"/>
</dbReference>
<feature type="compositionally biased region" description="Low complexity" evidence="5">
    <location>
        <begin position="713"/>
        <end position="730"/>
    </location>
</feature>
<name>A0A067THW8_GALM3</name>
<evidence type="ECO:0000313" key="7">
    <source>
        <dbReference type="EMBL" id="KDR79474.1"/>
    </source>
</evidence>
<sequence length="920" mass="100840">MSLSWHQRKTRLSSLLKGLGDEDAEGIALDRLMHGQSVIGKTAKTTEIDDLRFKDRDLDVVGTLEYGQFGVIDVVACRLNNRVYVRKSIEKKFALRTREQCSPQFERDLLLQALKTDSPWAPHLLCAFQTQTHLNLVMDYAEGGTLWDVLESSPHDGRVPESDLRWWAPQIVSAIHWCHSQGFAHRDIKPHNFVLTPDAHVLLIDFGSAAPLLPPKPDGSQIISKRYCLVPCGTCDYISPEILQAHEEALVALELEDEDDVVTFGKQPESEGYGAETDWWSLGAMLYEMAYGVAPFFANDIRQTYSRIMNHEKSLRFDHKVEIAPEYQHFLHRLLTHAKQRLGRRNVMEITDHPLFEGIDWTTLSTQPAPPNLHLPQFTYSEPKAASAQRETMPPEQAIDNSGSFSQGFAFSAFFQPSSTVSPGLSILRPSPLSTSWKDSSSAASSFIGFSWGPQIDAFPDNVASTQPAQPNTNTNPGVQATPRPLIRTPLHGPRQTPGPANYTHHTLSVPLTWGPGAFTTPGPLHAYSTPIKPYALSPYATLPRTSTVRRTAPRRNVSDREAMKQLVDCVGMSARKKVLESGRKPRVIAVAGIKGQYGSAGTGTGMRYSGSTGMGLKTGSGGTLLRKELRFDRFATPIPGPDYSRASSDRSRVLLEANADPNPNIINLNDNSDIYYPQEAYNQNPDRDAYASSESTESEGGHPPSPSPSPRPGSAMSMMSMSRRSGTPTISGYFSGTGLGMGMLSGRMRSGSGSVLVPMGVGDRDRDRSVTATMTMTTSSGLLSIPSAGAGNLEFKIGQPPGLKAQMLVAADIKTPFDERNQRPSSQQRPQASAQPAVSASLLSRPLPAPEANVEVRAVRRHSVGSRRDLNPTHGSRQGLASLPPDTWLVELEARHAAMMQDIEDLEERFNKVSMVVRG</sequence>
<dbReference type="STRING" id="685588.A0A067THW8"/>
<comment type="similarity">
    <text evidence="2">Belongs to the protein kinase superfamily. STE Ser/Thr protein kinase family. COT1 subfamily.</text>
</comment>
<accession>A0A067THW8</accession>
<keyword evidence="8" id="KW-1185">Reference proteome</keyword>
<evidence type="ECO:0000256" key="4">
    <source>
        <dbReference type="ARBA" id="ARBA00048679"/>
    </source>
</evidence>
<evidence type="ECO:0000313" key="8">
    <source>
        <dbReference type="Proteomes" id="UP000027222"/>
    </source>
</evidence>
<evidence type="ECO:0000256" key="1">
    <source>
        <dbReference type="ARBA" id="ARBA00022553"/>
    </source>
</evidence>
<dbReference type="GO" id="GO:0004674">
    <property type="term" value="F:protein serine/threonine kinase activity"/>
    <property type="evidence" value="ECO:0007669"/>
    <property type="project" value="UniProtKB-EC"/>
</dbReference>
<evidence type="ECO:0000259" key="6">
    <source>
        <dbReference type="PROSITE" id="PS50011"/>
    </source>
</evidence>
<dbReference type="SUPFAM" id="SSF56112">
    <property type="entry name" value="Protein kinase-like (PK-like)"/>
    <property type="match status" value="1"/>
</dbReference>
<keyword evidence="1" id="KW-0597">Phosphoprotein</keyword>
<dbReference type="SMART" id="SM00220">
    <property type="entry name" value="S_TKc"/>
    <property type="match status" value="1"/>
</dbReference>
<dbReference type="Gene3D" id="3.30.200.20">
    <property type="entry name" value="Phosphorylase Kinase, domain 1"/>
    <property type="match status" value="1"/>
</dbReference>
<dbReference type="GO" id="GO:0005737">
    <property type="term" value="C:cytoplasm"/>
    <property type="evidence" value="ECO:0007669"/>
    <property type="project" value="TreeGrafter"/>
</dbReference>
<dbReference type="Proteomes" id="UP000027222">
    <property type="component" value="Unassembled WGS sequence"/>
</dbReference>
<gene>
    <name evidence="7" type="ORF">GALMADRAFT_243570</name>
</gene>
<comment type="catalytic activity">
    <reaction evidence="3">
        <text>L-threonyl-[protein] + ATP = O-phospho-L-threonyl-[protein] + ADP + H(+)</text>
        <dbReference type="Rhea" id="RHEA:46608"/>
        <dbReference type="Rhea" id="RHEA-COMP:11060"/>
        <dbReference type="Rhea" id="RHEA-COMP:11605"/>
        <dbReference type="ChEBI" id="CHEBI:15378"/>
        <dbReference type="ChEBI" id="CHEBI:30013"/>
        <dbReference type="ChEBI" id="CHEBI:30616"/>
        <dbReference type="ChEBI" id="CHEBI:61977"/>
        <dbReference type="ChEBI" id="CHEBI:456216"/>
        <dbReference type="EC" id="2.7.11.1"/>
    </reaction>
</comment>
<feature type="region of interest" description="Disordered" evidence="5">
    <location>
        <begin position="820"/>
        <end position="841"/>
    </location>
</feature>
<dbReference type="GO" id="GO:0031032">
    <property type="term" value="P:actomyosin structure organization"/>
    <property type="evidence" value="ECO:0007669"/>
    <property type="project" value="TreeGrafter"/>
</dbReference>
<evidence type="ECO:0000256" key="2">
    <source>
        <dbReference type="ARBA" id="ARBA00038271"/>
    </source>
</evidence>
<dbReference type="OrthoDB" id="3359639at2759"/>
<feature type="region of interest" description="Disordered" evidence="5">
    <location>
        <begin position="677"/>
        <end position="730"/>
    </location>
</feature>
<dbReference type="InterPro" id="IPR008271">
    <property type="entry name" value="Ser/Thr_kinase_AS"/>
</dbReference>